<accession>A0A5C3PH60</accession>
<dbReference type="AlphaFoldDB" id="A0A5C3PH60"/>
<name>A0A5C3PH60_9APHY</name>
<feature type="non-terminal residue" evidence="3">
    <location>
        <position position="159"/>
    </location>
</feature>
<feature type="domain" description="DUF6533" evidence="2">
    <location>
        <begin position="26"/>
        <end position="71"/>
    </location>
</feature>
<sequence length="159" mass="18391">MFTYIGTDLDATSVLTLHDSFFVQICCSAASTTFLIYEYLITFDKEVEYFWMKRPNCGSVFFLFTRYAPLVIKAIDMSGYIHMSDKFRQVLILAMTSSTPTDLLVIALTWYTAYQAGVLRQPSPWSHPSFWWTFTRDGTVHFVAILTMNVLRLCFALRL</sequence>
<protein>
    <recommendedName>
        <fullName evidence="2">DUF6533 domain-containing protein</fullName>
    </recommendedName>
</protein>
<evidence type="ECO:0000256" key="1">
    <source>
        <dbReference type="SAM" id="Phobius"/>
    </source>
</evidence>
<dbReference type="EMBL" id="ML211115">
    <property type="protein sequence ID" value="TFK88367.1"/>
    <property type="molecule type" value="Genomic_DNA"/>
</dbReference>
<dbReference type="InParanoid" id="A0A5C3PH60"/>
<evidence type="ECO:0000313" key="3">
    <source>
        <dbReference type="EMBL" id="TFK88367.1"/>
    </source>
</evidence>
<reference evidence="3 4" key="1">
    <citation type="journal article" date="2019" name="Nat. Ecol. Evol.">
        <title>Megaphylogeny resolves global patterns of mushroom evolution.</title>
        <authorList>
            <person name="Varga T."/>
            <person name="Krizsan K."/>
            <person name="Foldi C."/>
            <person name="Dima B."/>
            <person name="Sanchez-Garcia M."/>
            <person name="Sanchez-Ramirez S."/>
            <person name="Szollosi G.J."/>
            <person name="Szarkandi J.G."/>
            <person name="Papp V."/>
            <person name="Albert L."/>
            <person name="Andreopoulos W."/>
            <person name="Angelini C."/>
            <person name="Antonin V."/>
            <person name="Barry K.W."/>
            <person name="Bougher N.L."/>
            <person name="Buchanan P."/>
            <person name="Buyck B."/>
            <person name="Bense V."/>
            <person name="Catcheside P."/>
            <person name="Chovatia M."/>
            <person name="Cooper J."/>
            <person name="Damon W."/>
            <person name="Desjardin D."/>
            <person name="Finy P."/>
            <person name="Geml J."/>
            <person name="Haridas S."/>
            <person name="Hughes K."/>
            <person name="Justo A."/>
            <person name="Karasinski D."/>
            <person name="Kautmanova I."/>
            <person name="Kiss B."/>
            <person name="Kocsube S."/>
            <person name="Kotiranta H."/>
            <person name="LaButti K.M."/>
            <person name="Lechner B.E."/>
            <person name="Liimatainen K."/>
            <person name="Lipzen A."/>
            <person name="Lukacs Z."/>
            <person name="Mihaltcheva S."/>
            <person name="Morgado L.N."/>
            <person name="Niskanen T."/>
            <person name="Noordeloos M.E."/>
            <person name="Ohm R.A."/>
            <person name="Ortiz-Santana B."/>
            <person name="Ovrebo C."/>
            <person name="Racz N."/>
            <person name="Riley R."/>
            <person name="Savchenko A."/>
            <person name="Shiryaev A."/>
            <person name="Soop K."/>
            <person name="Spirin V."/>
            <person name="Szebenyi C."/>
            <person name="Tomsovsky M."/>
            <person name="Tulloss R.E."/>
            <person name="Uehling J."/>
            <person name="Grigoriev I.V."/>
            <person name="Vagvolgyi C."/>
            <person name="Papp T."/>
            <person name="Martin F.M."/>
            <person name="Miettinen O."/>
            <person name="Hibbett D.S."/>
            <person name="Nagy L.G."/>
        </authorList>
    </citation>
    <scope>NUCLEOTIDE SEQUENCE [LARGE SCALE GENOMIC DNA]</scope>
    <source>
        <strain evidence="3 4">HHB13444</strain>
    </source>
</reference>
<organism evidence="3 4">
    <name type="scientific">Polyporus arcularius HHB13444</name>
    <dbReference type="NCBI Taxonomy" id="1314778"/>
    <lineage>
        <taxon>Eukaryota</taxon>
        <taxon>Fungi</taxon>
        <taxon>Dikarya</taxon>
        <taxon>Basidiomycota</taxon>
        <taxon>Agaricomycotina</taxon>
        <taxon>Agaricomycetes</taxon>
        <taxon>Polyporales</taxon>
        <taxon>Polyporaceae</taxon>
        <taxon>Polyporus</taxon>
    </lineage>
</organism>
<feature type="transmembrane region" description="Helical" evidence="1">
    <location>
        <begin position="138"/>
        <end position="157"/>
    </location>
</feature>
<keyword evidence="4" id="KW-1185">Reference proteome</keyword>
<gene>
    <name evidence="3" type="ORF">K466DRAFT_520929</name>
</gene>
<feature type="transmembrane region" description="Helical" evidence="1">
    <location>
        <begin position="90"/>
        <end position="113"/>
    </location>
</feature>
<evidence type="ECO:0000259" key="2">
    <source>
        <dbReference type="Pfam" id="PF20151"/>
    </source>
</evidence>
<dbReference type="Pfam" id="PF20151">
    <property type="entry name" value="DUF6533"/>
    <property type="match status" value="1"/>
</dbReference>
<proteinExistence type="predicted"/>
<feature type="transmembrane region" description="Helical" evidence="1">
    <location>
        <begin position="20"/>
        <end position="40"/>
    </location>
</feature>
<dbReference type="InterPro" id="IPR045340">
    <property type="entry name" value="DUF6533"/>
</dbReference>
<keyword evidence="1" id="KW-0812">Transmembrane</keyword>
<keyword evidence="1" id="KW-1133">Transmembrane helix</keyword>
<dbReference type="Proteomes" id="UP000308197">
    <property type="component" value="Unassembled WGS sequence"/>
</dbReference>
<keyword evidence="1" id="KW-0472">Membrane</keyword>
<evidence type="ECO:0000313" key="4">
    <source>
        <dbReference type="Proteomes" id="UP000308197"/>
    </source>
</evidence>